<feature type="domain" description="Circularly permuted ATP-grasp type 2" evidence="1">
    <location>
        <begin position="2"/>
        <end position="57"/>
    </location>
</feature>
<dbReference type="PANTHER" id="PTHR34595:SF2">
    <property type="entry name" value="BLR2978 PROTEIN"/>
    <property type="match status" value="1"/>
</dbReference>
<dbReference type="PANTHER" id="PTHR34595">
    <property type="entry name" value="BLR5612 PROTEIN"/>
    <property type="match status" value="1"/>
</dbReference>
<name>A0ABY5Y4B6_9FLAO</name>
<reference evidence="2" key="1">
    <citation type="submission" date="2022-09" db="EMBL/GenBank/DDBJ databases">
        <title>Maribacter litopenaei sp. nov., isolated from the intestinal tract of the Pacific White Shrimp, Litopenaeus vannamei.</title>
        <authorList>
            <person name="Kim S.Y."/>
            <person name="Hwang C.Y."/>
        </authorList>
    </citation>
    <scope>NUCLEOTIDE SEQUENCE</scope>
    <source>
        <strain evidence="2">HL-LV01</strain>
    </source>
</reference>
<proteinExistence type="predicted"/>
<gene>
    <name evidence="2" type="ORF">NYZ99_11895</name>
</gene>
<evidence type="ECO:0000313" key="2">
    <source>
        <dbReference type="EMBL" id="UWX53833.1"/>
    </source>
</evidence>
<sequence>MFGIEYTTEKLLSIYAADLAGGTDGRLWVVNDRTEAPSGMGYALENRSTTSRTLPKCILR</sequence>
<keyword evidence="3" id="KW-1185">Reference proteome</keyword>
<evidence type="ECO:0000259" key="1">
    <source>
        <dbReference type="Pfam" id="PF14403"/>
    </source>
</evidence>
<dbReference type="Pfam" id="PF14403">
    <property type="entry name" value="CP_ATPgrasp_2"/>
    <property type="match status" value="1"/>
</dbReference>
<dbReference type="InterPro" id="IPR051680">
    <property type="entry name" value="ATP-dep_Glu-Cys_Ligase-2"/>
</dbReference>
<accession>A0ABY5Y4B6</accession>
<dbReference type="EMBL" id="CP104205">
    <property type="protein sequence ID" value="UWX53833.1"/>
    <property type="molecule type" value="Genomic_DNA"/>
</dbReference>
<dbReference type="InterPro" id="IPR025841">
    <property type="entry name" value="CP_ATPgrasp_2"/>
</dbReference>
<protein>
    <submittedName>
        <fullName evidence="2">Circularly permuted type 2 ATP-grasp protein</fullName>
    </submittedName>
</protein>
<dbReference type="Proteomes" id="UP001059209">
    <property type="component" value="Chromosome"/>
</dbReference>
<organism evidence="2 3">
    <name type="scientific">Maribacter litopenaei</name>
    <dbReference type="NCBI Taxonomy" id="2976127"/>
    <lineage>
        <taxon>Bacteria</taxon>
        <taxon>Pseudomonadati</taxon>
        <taxon>Bacteroidota</taxon>
        <taxon>Flavobacteriia</taxon>
        <taxon>Flavobacteriales</taxon>
        <taxon>Flavobacteriaceae</taxon>
        <taxon>Maribacter</taxon>
    </lineage>
</organism>
<evidence type="ECO:0000313" key="3">
    <source>
        <dbReference type="Proteomes" id="UP001059209"/>
    </source>
</evidence>